<keyword evidence="1" id="KW-1277">Toxin-antitoxin system</keyword>
<dbReference type="AlphaFoldDB" id="A0A644YY42"/>
<dbReference type="InterPro" id="IPR035093">
    <property type="entry name" value="RelE/ParE_toxin_dom_sf"/>
</dbReference>
<dbReference type="InterPro" id="IPR007712">
    <property type="entry name" value="RelE/ParE_toxin"/>
</dbReference>
<dbReference type="PANTHER" id="PTHR40588">
    <property type="entry name" value="MRNA INTERFERASE TOXIN YAFQ"/>
    <property type="match status" value="1"/>
</dbReference>
<dbReference type="EC" id="3.1.-.-" evidence="2"/>
<dbReference type="GO" id="GO:0016787">
    <property type="term" value="F:hydrolase activity"/>
    <property type="evidence" value="ECO:0007669"/>
    <property type="project" value="UniProtKB-KW"/>
</dbReference>
<dbReference type="GO" id="GO:0006402">
    <property type="term" value="P:mRNA catabolic process"/>
    <property type="evidence" value="ECO:0007669"/>
    <property type="project" value="TreeGrafter"/>
</dbReference>
<gene>
    <name evidence="2" type="primary">yafQ_4</name>
    <name evidence="2" type="ORF">SDC9_79326</name>
</gene>
<dbReference type="EMBL" id="VSSQ01006458">
    <property type="protein sequence ID" value="MPM32761.1"/>
    <property type="molecule type" value="Genomic_DNA"/>
</dbReference>
<dbReference type="InterPro" id="IPR004386">
    <property type="entry name" value="Toxin_YafQ-like"/>
</dbReference>
<organism evidence="2">
    <name type="scientific">bioreactor metagenome</name>
    <dbReference type="NCBI Taxonomy" id="1076179"/>
    <lineage>
        <taxon>unclassified sequences</taxon>
        <taxon>metagenomes</taxon>
        <taxon>ecological metagenomes</taxon>
    </lineage>
</organism>
<name>A0A644YY42_9ZZZZ</name>
<dbReference type="SUPFAM" id="SSF143011">
    <property type="entry name" value="RelE-like"/>
    <property type="match status" value="1"/>
</dbReference>
<proteinExistence type="predicted"/>
<dbReference type="PIRSF" id="PIRSF006156">
    <property type="entry name" value="YafQ"/>
    <property type="match status" value="1"/>
</dbReference>
<dbReference type="PANTHER" id="PTHR40588:SF1">
    <property type="entry name" value="MRNA INTERFERASE TOXIN YAFQ"/>
    <property type="match status" value="1"/>
</dbReference>
<dbReference type="GO" id="GO:0004521">
    <property type="term" value="F:RNA endonuclease activity"/>
    <property type="evidence" value="ECO:0007669"/>
    <property type="project" value="TreeGrafter"/>
</dbReference>
<comment type="caution">
    <text evidence="2">The sequence shown here is derived from an EMBL/GenBank/DDBJ whole genome shotgun (WGS) entry which is preliminary data.</text>
</comment>
<dbReference type="Gene3D" id="3.30.2310.20">
    <property type="entry name" value="RelE-like"/>
    <property type="match status" value="1"/>
</dbReference>
<dbReference type="Pfam" id="PF15738">
    <property type="entry name" value="YafQ_toxin"/>
    <property type="match status" value="1"/>
</dbReference>
<protein>
    <submittedName>
        <fullName evidence="2">mRNA interferase toxin YafQ</fullName>
        <ecNumber evidence="2">3.1.-.-</ecNumber>
    </submittedName>
</protein>
<evidence type="ECO:0000256" key="1">
    <source>
        <dbReference type="ARBA" id="ARBA00022649"/>
    </source>
</evidence>
<keyword evidence="2" id="KW-0378">Hydrolase</keyword>
<dbReference type="NCBIfam" id="TIGR02385">
    <property type="entry name" value="RelE_StbE"/>
    <property type="match status" value="1"/>
</dbReference>
<evidence type="ECO:0000313" key="2">
    <source>
        <dbReference type="EMBL" id="MPM32761.1"/>
    </source>
</evidence>
<sequence>MLALVWSRRFKKDYARCLSQGKDMRTLDTLLSLLMNAKPLPPQYTDHPLKGEWAHYRDAHIEFDWILIYRIDRESKSLLLAALGSHSEIL</sequence>
<accession>A0A644YY42</accession>
<dbReference type="GO" id="GO:0006415">
    <property type="term" value="P:translational termination"/>
    <property type="evidence" value="ECO:0007669"/>
    <property type="project" value="TreeGrafter"/>
</dbReference>
<reference evidence="2" key="1">
    <citation type="submission" date="2019-08" db="EMBL/GenBank/DDBJ databases">
        <authorList>
            <person name="Kucharzyk K."/>
            <person name="Murdoch R.W."/>
            <person name="Higgins S."/>
            <person name="Loffler F."/>
        </authorList>
    </citation>
    <scope>NUCLEOTIDE SEQUENCE</scope>
</reference>